<name>A0A7U5PGR8_YEREN</name>
<dbReference type="Proteomes" id="UP000230961">
    <property type="component" value="Chromosome"/>
</dbReference>
<evidence type="ECO:0000256" key="1">
    <source>
        <dbReference type="SAM" id="Coils"/>
    </source>
</evidence>
<sequence length="264" mass="30809">MAEGKGSVVPPANVLSLLDGLWQFDKLMKFIYYVLFLDTFLVWNKGFGIFKLSSAMLNGFSIGDVVSFLIFFGFFSSLALIVLGCVFSEVFDRVRDSRFFNFGDYSYKPMPNGCVYLGSLAKFSMETQSDLAYKIYKDAADEKNRKRRCQHMAESVSVGCFFVFVFGWYLSSADASSGMIIDWLYDFQKNNMSHAETGWSISILLFIYVVIIYQSYGLLNSNVYYPPLYEIEEKERKRVRERDREMRREFESKMREMEEIRHKD</sequence>
<organism evidence="3 4">
    <name type="scientific">Yersinia enterocolitica LC20</name>
    <dbReference type="NCBI Taxonomy" id="1443113"/>
    <lineage>
        <taxon>Bacteria</taxon>
        <taxon>Pseudomonadati</taxon>
        <taxon>Pseudomonadota</taxon>
        <taxon>Gammaproteobacteria</taxon>
        <taxon>Enterobacterales</taxon>
        <taxon>Yersiniaceae</taxon>
        <taxon>Yersinia</taxon>
    </lineage>
</organism>
<feature type="transmembrane region" description="Helical" evidence="2">
    <location>
        <begin position="30"/>
        <end position="50"/>
    </location>
</feature>
<keyword evidence="2" id="KW-1133">Transmembrane helix</keyword>
<evidence type="ECO:0000313" key="4">
    <source>
        <dbReference type="Proteomes" id="UP000230961"/>
    </source>
</evidence>
<evidence type="ECO:0000256" key="2">
    <source>
        <dbReference type="SAM" id="Phobius"/>
    </source>
</evidence>
<feature type="transmembrane region" description="Helical" evidence="2">
    <location>
        <begin position="152"/>
        <end position="170"/>
    </location>
</feature>
<accession>A0A7U5PGR8</accession>
<reference evidence="3 4" key="1">
    <citation type="submission" date="2017-11" db="EMBL/GenBank/DDBJ databases">
        <title>The complete genome sequence and comparative genome analysis of Yersinia enterocolitica strain LC20.</title>
        <authorList>
            <person name="Shi G."/>
            <person name="Su M."/>
            <person name="Liang J."/>
            <person name="Gu W."/>
            <person name="Xiao Y."/>
            <person name="Zhang Z."/>
            <person name="Qiu H."/>
            <person name="Duan R."/>
            <person name="Zhang Z."/>
            <person name="Li Y."/>
            <person name="Zhang X."/>
            <person name="Ling Y."/>
            <person name="Song L."/>
            <person name="Chen M."/>
            <person name="Zhao Y."/>
            <person name="Wu J."/>
            <person name="Jing H."/>
            <person name="Xiao J."/>
            <person name="Wang X."/>
        </authorList>
    </citation>
    <scope>NUCLEOTIDE SEQUENCE [LARGE SCALE GENOMIC DNA]</scope>
    <source>
        <strain evidence="3 4">LC20</strain>
    </source>
</reference>
<proteinExistence type="predicted"/>
<dbReference type="EMBL" id="CP007448">
    <property type="protein sequence ID" value="ATX62735.1"/>
    <property type="molecule type" value="Genomic_DNA"/>
</dbReference>
<keyword evidence="1" id="KW-0175">Coiled coil</keyword>
<evidence type="ECO:0000313" key="3">
    <source>
        <dbReference type="EMBL" id="ATX62735.1"/>
    </source>
</evidence>
<protein>
    <submittedName>
        <fullName evidence="3">Uncharacterized protein</fullName>
    </submittedName>
</protein>
<dbReference type="AlphaFoldDB" id="A0A7U5PGR8"/>
<gene>
    <name evidence="3" type="ORF">LC20_06765</name>
</gene>
<feature type="coiled-coil region" evidence="1">
    <location>
        <begin position="229"/>
        <end position="260"/>
    </location>
</feature>
<keyword evidence="2" id="KW-0472">Membrane</keyword>
<feature type="transmembrane region" description="Helical" evidence="2">
    <location>
        <begin position="70"/>
        <end position="91"/>
    </location>
</feature>
<keyword evidence="2" id="KW-0812">Transmembrane</keyword>
<dbReference type="KEGG" id="yel:LC20_06765"/>
<feature type="transmembrane region" description="Helical" evidence="2">
    <location>
        <begin position="199"/>
        <end position="219"/>
    </location>
</feature>